<evidence type="ECO:0000313" key="7">
    <source>
        <dbReference type="RefSeq" id="XP_014666018.1"/>
    </source>
</evidence>
<evidence type="ECO:0000256" key="3">
    <source>
        <dbReference type="SAM" id="Phobius"/>
    </source>
</evidence>
<feature type="region of interest" description="Disordered" evidence="2">
    <location>
        <begin position="505"/>
        <end position="529"/>
    </location>
</feature>
<keyword evidence="6" id="KW-1185">Reference proteome</keyword>
<protein>
    <submittedName>
        <fullName evidence="7">Sorting nexin-25-like isoform X1</fullName>
    </submittedName>
</protein>
<dbReference type="Pfam" id="PF02194">
    <property type="entry name" value="PXA"/>
    <property type="match status" value="1"/>
</dbReference>
<name>A0ABM1E1E7_PRICU</name>
<keyword evidence="3" id="KW-1133">Transmembrane helix</keyword>
<dbReference type="PRINTS" id="PR01301">
    <property type="entry name" value="RGSPROTEIN"/>
</dbReference>
<dbReference type="PANTHER" id="PTHR22775">
    <property type="entry name" value="SORTING NEXIN"/>
    <property type="match status" value="1"/>
</dbReference>
<dbReference type="PANTHER" id="PTHR22775:SF48">
    <property type="entry name" value="SORTING NEXIN-25"/>
    <property type="match status" value="1"/>
</dbReference>
<dbReference type="InterPro" id="IPR003114">
    <property type="entry name" value="Phox_assoc"/>
</dbReference>
<dbReference type="SUPFAM" id="SSF48097">
    <property type="entry name" value="Regulator of G-protein signaling, RGS"/>
    <property type="match status" value="1"/>
</dbReference>
<feature type="transmembrane region" description="Helical" evidence="3">
    <location>
        <begin position="12"/>
        <end position="38"/>
    </location>
</feature>
<keyword evidence="3" id="KW-0472">Membrane</keyword>
<dbReference type="SMART" id="SM00313">
    <property type="entry name" value="PXA"/>
    <property type="match status" value="1"/>
</dbReference>
<dbReference type="Proteomes" id="UP000695022">
    <property type="component" value="Unplaced"/>
</dbReference>
<dbReference type="RefSeq" id="XP_014666018.1">
    <property type="nucleotide sequence ID" value="XM_014810532.1"/>
</dbReference>
<feature type="domain" description="RGS" evidence="4">
    <location>
        <begin position="379"/>
        <end position="495"/>
    </location>
</feature>
<reference evidence="7" key="1">
    <citation type="submission" date="2025-08" db="UniProtKB">
        <authorList>
            <consortium name="RefSeq"/>
        </authorList>
    </citation>
    <scope>IDENTIFICATION</scope>
</reference>
<dbReference type="PROSITE" id="PS51207">
    <property type="entry name" value="PXA"/>
    <property type="match status" value="1"/>
</dbReference>
<dbReference type="InterPro" id="IPR044926">
    <property type="entry name" value="RGS_subdomain_2"/>
</dbReference>
<proteinExistence type="predicted"/>
<keyword evidence="3" id="KW-0812">Transmembrane</keyword>
<feature type="coiled-coil region" evidence="1">
    <location>
        <begin position="543"/>
        <end position="594"/>
    </location>
</feature>
<sequence>MSVVLVLGSVLYQLNVLIVIVQVAFVLTCMLAGAAVGFRLFIRQQRIHEAQVEDVYRSPSRELFIKILKEEEERKQQEENRDAHAHPVIISLAVDQALGEAIQLTMRDYVISWYQEISNDTNEFSKVLEADVWEMLQQLTKKSRDIDKVQVISQDVVQKLCDHFRSIRHCSSRNEMFSLHPCLMSEETETEYLRQACDVILVLALPAKHQQASVIRYLLREVMLSVLKPCIDMVCDPDYINQKLVIWLESRETEYETHRRTYAYAATYETFIKMINACTDIEQLKQIRYHIITEIMQATVINNWKKAQGIETDRDAQPTSSAKGALLKARNLHRYIKQCRYAKAQCEYRIRMLGGAEYLSYRSRERQAGVHVPGKKALSFTAIMETVEGRKAFLEYLQRTGLESLLEFWEGVEKLRSSPKVKQHGVATELYQRHLLSSSSSAVKLDRAIVKHMEAFLVADKGPEGFYEAQQELFDTLEDRFYPSFLVSDVYNSYVGNMYDPAGASRATPDAAADESNARSTLERQASEGPSLGQQCVYAQRKLTALEERFRNKSRALQALRNSHRPDPKTIGKLEQAVQEMTQEQLQLQSHIDRTETWSENCSCWRVEIDGYQVGALSQI</sequence>
<evidence type="ECO:0000313" key="6">
    <source>
        <dbReference type="Proteomes" id="UP000695022"/>
    </source>
</evidence>
<dbReference type="SMART" id="SM00315">
    <property type="entry name" value="RGS"/>
    <property type="match status" value="1"/>
</dbReference>
<dbReference type="GeneID" id="106807994"/>
<evidence type="ECO:0000256" key="1">
    <source>
        <dbReference type="SAM" id="Coils"/>
    </source>
</evidence>
<dbReference type="Gene3D" id="1.10.167.10">
    <property type="entry name" value="Regulator of G-protein Signalling 4, domain 2"/>
    <property type="match status" value="1"/>
</dbReference>
<evidence type="ECO:0000259" key="4">
    <source>
        <dbReference type="PROSITE" id="PS50132"/>
    </source>
</evidence>
<dbReference type="Pfam" id="PF00615">
    <property type="entry name" value="RGS"/>
    <property type="match status" value="1"/>
</dbReference>
<accession>A0ABM1E1E7</accession>
<keyword evidence="1" id="KW-0175">Coiled coil</keyword>
<gene>
    <name evidence="7" type="primary">LOC106807994</name>
</gene>
<feature type="domain" description="PXA" evidence="5">
    <location>
        <begin position="91"/>
        <end position="252"/>
    </location>
</feature>
<organism evidence="6 7">
    <name type="scientific">Priapulus caudatus</name>
    <name type="common">Priapulid worm</name>
    <dbReference type="NCBI Taxonomy" id="37621"/>
    <lineage>
        <taxon>Eukaryota</taxon>
        <taxon>Metazoa</taxon>
        <taxon>Ecdysozoa</taxon>
        <taxon>Scalidophora</taxon>
        <taxon>Priapulida</taxon>
        <taxon>Priapulimorpha</taxon>
        <taxon>Priapulimorphida</taxon>
        <taxon>Priapulidae</taxon>
        <taxon>Priapulus</taxon>
    </lineage>
</organism>
<dbReference type="InterPro" id="IPR036305">
    <property type="entry name" value="RGS_sf"/>
</dbReference>
<dbReference type="InterPro" id="IPR016137">
    <property type="entry name" value="RGS"/>
</dbReference>
<evidence type="ECO:0000256" key="2">
    <source>
        <dbReference type="SAM" id="MobiDB-lite"/>
    </source>
</evidence>
<evidence type="ECO:0000259" key="5">
    <source>
        <dbReference type="PROSITE" id="PS51207"/>
    </source>
</evidence>
<dbReference type="PROSITE" id="PS50132">
    <property type="entry name" value="RGS"/>
    <property type="match status" value="1"/>
</dbReference>